<sequence length="68" mass="7922">MFGVWGIMSSRLNPEYDQAMNNLANILKDERKLTEAELLLRRAVRLRNTRIKIITALEFEQETSSVNL</sequence>
<evidence type="ECO:0000313" key="1">
    <source>
        <dbReference type="EMBL" id="CAD7460343.1"/>
    </source>
</evidence>
<dbReference type="InterPro" id="IPR011990">
    <property type="entry name" value="TPR-like_helical_dom_sf"/>
</dbReference>
<dbReference type="Gene3D" id="1.25.40.10">
    <property type="entry name" value="Tetratricopeptide repeat domain"/>
    <property type="match status" value="1"/>
</dbReference>
<reference evidence="1" key="1">
    <citation type="submission" date="2020-11" db="EMBL/GenBank/DDBJ databases">
        <authorList>
            <person name="Tran Van P."/>
        </authorList>
    </citation>
    <scope>NUCLEOTIDE SEQUENCE</scope>
</reference>
<dbReference type="SUPFAM" id="SSF48452">
    <property type="entry name" value="TPR-like"/>
    <property type="match status" value="1"/>
</dbReference>
<dbReference type="AlphaFoldDB" id="A0A7R9IL12"/>
<organism evidence="1">
    <name type="scientific">Timema tahoe</name>
    <dbReference type="NCBI Taxonomy" id="61484"/>
    <lineage>
        <taxon>Eukaryota</taxon>
        <taxon>Metazoa</taxon>
        <taxon>Ecdysozoa</taxon>
        <taxon>Arthropoda</taxon>
        <taxon>Hexapoda</taxon>
        <taxon>Insecta</taxon>
        <taxon>Pterygota</taxon>
        <taxon>Neoptera</taxon>
        <taxon>Polyneoptera</taxon>
        <taxon>Phasmatodea</taxon>
        <taxon>Timematodea</taxon>
        <taxon>Timematoidea</taxon>
        <taxon>Timematidae</taxon>
        <taxon>Timema</taxon>
    </lineage>
</organism>
<dbReference type="EMBL" id="OE003622">
    <property type="protein sequence ID" value="CAD7460343.1"/>
    <property type="molecule type" value="Genomic_DNA"/>
</dbReference>
<proteinExistence type="predicted"/>
<name>A0A7R9IL12_9NEOP</name>
<gene>
    <name evidence="1" type="ORF">TTEB3V08_LOCUS8275</name>
</gene>
<protein>
    <submittedName>
        <fullName evidence="1">Uncharacterized protein</fullName>
    </submittedName>
</protein>
<accession>A0A7R9IL12</accession>